<dbReference type="PANTHER" id="PTHR24148:SF64">
    <property type="entry name" value="HETEROKARYON INCOMPATIBILITY DOMAIN-CONTAINING PROTEIN"/>
    <property type="match status" value="1"/>
</dbReference>
<dbReference type="Pfam" id="PF06985">
    <property type="entry name" value="HET"/>
    <property type="match status" value="1"/>
</dbReference>
<organism evidence="2 3">
    <name type="scientific">Elasticomyces elasticus</name>
    <dbReference type="NCBI Taxonomy" id="574655"/>
    <lineage>
        <taxon>Eukaryota</taxon>
        <taxon>Fungi</taxon>
        <taxon>Dikarya</taxon>
        <taxon>Ascomycota</taxon>
        <taxon>Pezizomycotina</taxon>
        <taxon>Dothideomycetes</taxon>
        <taxon>Dothideomycetidae</taxon>
        <taxon>Mycosphaerellales</taxon>
        <taxon>Teratosphaeriaceae</taxon>
        <taxon>Elasticomyces</taxon>
    </lineage>
</organism>
<feature type="domain" description="Heterokaryon incompatibility" evidence="1">
    <location>
        <begin position="44"/>
        <end position="212"/>
    </location>
</feature>
<dbReference type="InterPro" id="IPR010730">
    <property type="entry name" value="HET"/>
</dbReference>
<protein>
    <recommendedName>
        <fullName evidence="1">Heterokaryon incompatibility domain-containing protein</fullName>
    </recommendedName>
</protein>
<dbReference type="PANTHER" id="PTHR24148">
    <property type="entry name" value="ANKYRIN REPEAT DOMAIN-CONTAINING PROTEIN 39 HOMOLOG-RELATED"/>
    <property type="match status" value="1"/>
</dbReference>
<dbReference type="Pfam" id="PF26639">
    <property type="entry name" value="Het-6_barrel"/>
    <property type="match status" value="1"/>
</dbReference>
<dbReference type="EMBL" id="JAVRQU010000016">
    <property type="protein sequence ID" value="KAK5694306.1"/>
    <property type="molecule type" value="Genomic_DNA"/>
</dbReference>
<evidence type="ECO:0000313" key="3">
    <source>
        <dbReference type="Proteomes" id="UP001310594"/>
    </source>
</evidence>
<gene>
    <name evidence="2" type="ORF">LTR97_009928</name>
</gene>
<name>A0AAN7ZRX2_9PEZI</name>
<sequence length="608" mass="68583">MPKDYVYQDLDPERRQIRLLEVLPDREDQPIRIHIRTVQLPAAYETISYAWGDHTPSAVVEVRSIEGRAWPPPGSSQLRVPASTQAALRRIRFAHQSRTVWIDAISINQDDKGERSQQVAIMGRIYASSTANLVYLGELADDMTVRIQCTIANLLTHARGETDDLRTYNCAITGTSKRMQMRRQGLPFQIDIEAVCVLLELPWLRRLWVLQEVVMAPLSIAFLGQCSQFDLYDMFRAIIWWQLHAPISTLAGTEAILGFRCLLHLYYYRSEDGDPKPRPLGVFLTPVQKSNPSSRSLDALLPTAQMFQKSEPRDSVYALLALMEGKLSSTLKPDYTSSVSETLQSASRLAIKENPSFLVNIVHRAGDLEQADVASWALRVDRQIRPELDAEELPVPHYRTYTGPERRLADEDDPRVLNLKGHKVDTVSIVTPVCTSSVYENGDALLVWLWQVIELYTNISCSPDPETGVQELAIILCADLYEGRYYHELQEEEIRPLKTLLLAIQGPSSSAHKLYLLQTMNDSTPGFWSFVQHRRCFKTMQGRFGLGPGVMQAGDIVTVLSGAEHPYILRAVDDGQYQLVEAAYTHGIMQGELNGDLGLKEEETFALV</sequence>
<dbReference type="AlphaFoldDB" id="A0AAN7ZRX2"/>
<dbReference type="InterPro" id="IPR052895">
    <property type="entry name" value="HetReg/Transcr_Mod"/>
</dbReference>
<dbReference type="Proteomes" id="UP001310594">
    <property type="component" value="Unassembled WGS sequence"/>
</dbReference>
<comment type="caution">
    <text evidence="2">The sequence shown here is derived from an EMBL/GenBank/DDBJ whole genome shotgun (WGS) entry which is preliminary data.</text>
</comment>
<evidence type="ECO:0000259" key="1">
    <source>
        <dbReference type="Pfam" id="PF06985"/>
    </source>
</evidence>
<proteinExistence type="predicted"/>
<reference evidence="2" key="1">
    <citation type="submission" date="2023-08" db="EMBL/GenBank/DDBJ databases">
        <title>Black Yeasts Isolated from many extreme environments.</title>
        <authorList>
            <person name="Coleine C."/>
            <person name="Stajich J.E."/>
            <person name="Selbmann L."/>
        </authorList>
    </citation>
    <scope>NUCLEOTIDE SEQUENCE</scope>
    <source>
        <strain evidence="2">CCFEE 5810</strain>
    </source>
</reference>
<accession>A0AAN7ZRX2</accession>
<evidence type="ECO:0000313" key="2">
    <source>
        <dbReference type="EMBL" id="KAK5694306.1"/>
    </source>
</evidence>